<dbReference type="RefSeq" id="WP_054468475.1">
    <property type="nucleotide sequence ID" value="NZ_CP159837.1"/>
</dbReference>
<sequence>MSSESTRDRLPFEPGKRKKSAKKAADRATEQNQPSRPTAKAEATNNPPSKAIAKEDRAIPEVVSNRMIRRMAILCGIPSALGMATFIVSYWITINEIFELPNTAVVLVSLGFFGLGVLGLSYGVLSASWDPEISGSLVGWSEFTTNLGRMTQAWRTAKEKRQQN</sequence>
<protein>
    <submittedName>
        <fullName evidence="3">PAM68 family protein</fullName>
    </submittedName>
</protein>
<dbReference type="InterPro" id="IPR021855">
    <property type="entry name" value="PAM68-like"/>
</dbReference>
<dbReference type="AlphaFoldDB" id="A0AAU8JH45"/>
<keyword evidence="2" id="KW-0472">Membrane</keyword>
<feature type="transmembrane region" description="Helical" evidence="2">
    <location>
        <begin position="104"/>
        <end position="125"/>
    </location>
</feature>
<dbReference type="Pfam" id="PF11947">
    <property type="entry name" value="DUF3464"/>
    <property type="match status" value="1"/>
</dbReference>
<dbReference type="PANTHER" id="PTHR34575:SF1">
    <property type="entry name" value="PROTEIN PAM68, CHLOROPLASTIC"/>
    <property type="match status" value="1"/>
</dbReference>
<accession>A0AAU8JH45</accession>
<dbReference type="EMBL" id="CP159837">
    <property type="protein sequence ID" value="XCM38139.1"/>
    <property type="molecule type" value="Genomic_DNA"/>
</dbReference>
<proteinExistence type="predicted"/>
<feature type="transmembrane region" description="Helical" evidence="2">
    <location>
        <begin position="71"/>
        <end position="92"/>
    </location>
</feature>
<feature type="compositionally biased region" description="Basic and acidic residues" evidence="1">
    <location>
        <begin position="1"/>
        <end position="15"/>
    </location>
</feature>
<keyword evidence="2" id="KW-0812">Transmembrane</keyword>
<evidence type="ECO:0000256" key="1">
    <source>
        <dbReference type="SAM" id="MobiDB-lite"/>
    </source>
</evidence>
<dbReference type="PANTHER" id="PTHR34575">
    <property type="entry name" value="PROTEIN PAM68, CHLOROPLASTIC"/>
    <property type="match status" value="1"/>
</dbReference>
<evidence type="ECO:0000256" key="2">
    <source>
        <dbReference type="SAM" id="Phobius"/>
    </source>
</evidence>
<gene>
    <name evidence="3" type="ORF">ABWT76_000969</name>
</gene>
<reference evidence="3" key="1">
    <citation type="submission" date="2024-07" db="EMBL/GenBank/DDBJ databases">
        <authorList>
            <person name="Kim Y.J."/>
            <person name="Jeong J.Y."/>
        </authorList>
    </citation>
    <scope>NUCLEOTIDE SEQUENCE</scope>
    <source>
        <strain evidence="3">GIHE-MW2</strain>
    </source>
</reference>
<name>A0AAU8JH45_9CYAN</name>
<keyword evidence="2" id="KW-1133">Transmembrane helix</keyword>
<organism evidence="3">
    <name type="scientific">Planktothricoides raciborskii GIHE-MW2</name>
    <dbReference type="NCBI Taxonomy" id="2792601"/>
    <lineage>
        <taxon>Bacteria</taxon>
        <taxon>Bacillati</taxon>
        <taxon>Cyanobacteriota</taxon>
        <taxon>Cyanophyceae</taxon>
        <taxon>Oscillatoriophycideae</taxon>
        <taxon>Oscillatoriales</taxon>
        <taxon>Oscillatoriaceae</taxon>
        <taxon>Planktothricoides</taxon>
    </lineage>
</organism>
<feature type="region of interest" description="Disordered" evidence="1">
    <location>
        <begin position="1"/>
        <end position="50"/>
    </location>
</feature>
<evidence type="ECO:0000313" key="3">
    <source>
        <dbReference type="EMBL" id="XCM38139.1"/>
    </source>
</evidence>